<proteinExistence type="predicted"/>
<evidence type="ECO:0008006" key="3">
    <source>
        <dbReference type="Google" id="ProtNLM"/>
    </source>
</evidence>
<keyword evidence="2" id="KW-1185">Reference proteome</keyword>
<organism evidence="1 2">
    <name type="scientific">Trametes coccinea (strain BRFM310)</name>
    <name type="common">Pycnoporus coccineus</name>
    <dbReference type="NCBI Taxonomy" id="1353009"/>
    <lineage>
        <taxon>Eukaryota</taxon>
        <taxon>Fungi</taxon>
        <taxon>Dikarya</taxon>
        <taxon>Basidiomycota</taxon>
        <taxon>Agaricomycotina</taxon>
        <taxon>Agaricomycetes</taxon>
        <taxon>Polyporales</taxon>
        <taxon>Polyporaceae</taxon>
        <taxon>Trametes</taxon>
    </lineage>
</organism>
<evidence type="ECO:0000313" key="1">
    <source>
        <dbReference type="EMBL" id="OSD01735.1"/>
    </source>
</evidence>
<dbReference type="EMBL" id="KZ084109">
    <property type="protein sequence ID" value="OSD01735.1"/>
    <property type="molecule type" value="Genomic_DNA"/>
</dbReference>
<reference evidence="1 2" key="1">
    <citation type="journal article" date="2015" name="Biotechnol. Biofuels">
        <title>Enhanced degradation of softwood versus hardwood by the white-rot fungus Pycnoporus coccineus.</title>
        <authorList>
            <person name="Couturier M."/>
            <person name="Navarro D."/>
            <person name="Chevret D."/>
            <person name="Henrissat B."/>
            <person name="Piumi F."/>
            <person name="Ruiz-Duenas F.J."/>
            <person name="Martinez A.T."/>
            <person name="Grigoriev I.V."/>
            <person name="Riley R."/>
            <person name="Lipzen A."/>
            <person name="Berrin J.G."/>
            <person name="Master E.R."/>
            <person name="Rosso M.N."/>
        </authorList>
    </citation>
    <scope>NUCLEOTIDE SEQUENCE [LARGE SCALE GENOMIC DNA]</scope>
    <source>
        <strain evidence="1 2">BRFM310</strain>
    </source>
</reference>
<protein>
    <recommendedName>
        <fullName evidence="3">Glycosyltransferase family 1 protein</fullName>
    </recommendedName>
</protein>
<gene>
    <name evidence="1" type="ORF">PYCCODRAFT_1368764</name>
</gene>
<dbReference type="AlphaFoldDB" id="A0A1Y2IKT9"/>
<dbReference type="OrthoDB" id="549336at2759"/>
<name>A0A1Y2IKT9_TRAC3</name>
<sequence>MDVEGGDNQRIHLFAPEFSFGFQGVVDDLNLWTHRGTRGRTEDLMEHVNRSSEEGGIDLIVFGTCEFDMNHWHSALVDAWNARRADDKFKIVCVVHNVDDLNWQRHIPFWSRRNAIRLLPIADHVAKGFRDRFALQADSLEPLWYSAGYDHIPIDVHVPVLDIPNLPVKPLPRALVKAVIQGTFAAERRNYPGIFKGLIASLHEDPKAWGYHPLDGRASFVPDPDSPIPPFRLLLVGSGWMEIPAELAYVVSMHTHLPYHDFYQLIASCDIVVPAFADNTYFSVQASSTVALATELQVPILVTNRTRRTYGYIDDPRAVVTRPAAMPEVQALKALRTGDASSFLSSDPADIGLPIASLPSIGEAVEDMMREGWIRDTRSWQEWKEGIWRRNREVAEKILRDIA</sequence>
<accession>A0A1Y2IKT9</accession>
<evidence type="ECO:0000313" key="2">
    <source>
        <dbReference type="Proteomes" id="UP000193067"/>
    </source>
</evidence>
<dbReference type="Proteomes" id="UP000193067">
    <property type="component" value="Unassembled WGS sequence"/>
</dbReference>